<sequence>MKTKWKEQELTMSYHQFTLFQKGQPKPHHDWSDEDIQKGYVADDKAISFEAVSNTRAIIEVWVNETPDASKAEKTTRLPFHVESDGIEIKSVLSETLSYDIPNGYYYVTCLTIPLQEKTNSGLYLVKYLLHFEGQ</sequence>
<gene>
    <name evidence="1" type="ORF">BG04_791</name>
</gene>
<dbReference type="HOGENOM" id="CLU_115609_1_0_9"/>
<organism evidence="1 2">
    <name type="scientific">Priestia megaterium (strain ATCC 14581 / DSM 32 / CCUG 1817 / JCM 2506 / NBRC 15308 / NCIMB 9376 / NCTC 10342 / NRRL B-14308 / VKM B-512 / Ford 19)</name>
    <name type="common">Bacillus megaterium</name>
    <dbReference type="NCBI Taxonomy" id="1348623"/>
    <lineage>
        <taxon>Bacteria</taxon>
        <taxon>Bacillati</taxon>
        <taxon>Bacillota</taxon>
        <taxon>Bacilli</taxon>
        <taxon>Bacillales</taxon>
        <taxon>Bacillaceae</taxon>
        <taxon>Priestia</taxon>
    </lineage>
</organism>
<dbReference type="Proteomes" id="UP000031829">
    <property type="component" value="Chromosome"/>
</dbReference>
<dbReference type="InterPro" id="IPR038691">
    <property type="entry name" value="ComJ_sf"/>
</dbReference>
<dbReference type="Gene3D" id="2.60.34.30">
    <property type="entry name" value="Competence, DNA-entry nuclease inhibitor, ComJ"/>
    <property type="match status" value="1"/>
</dbReference>
<accession>A0A0B6AKC8</accession>
<name>A0A0B6AKC8_PRIM2</name>
<reference evidence="1 2" key="1">
    <citation type="journal article" date="2015" name="Genome Announc.">
        <title>Complete genome sequences for 35 biothreat assay-relevant bacillus species.</title>
        <authorList>
            <person name="Johnson S.L."/>
            <person name="Daligault H.E."/>
            <person name="Davenport K.W."/>
            <person name="Jaissle J."/>
            <person name="Frey K.G."/>
            <person name="Ladner J.T."/>
            <person name="Broomall S.M."/>
            <person name="Bishop-Lilly K.A."/>
            <person name="Bruce D.C."/>
            <person name="Gibbons H.S."/>
            <person name="Coyne S.R."/>
            <person name="Lo C.C."/>
            <person name="Meincke L."/>
            <person name="Munk A.C."/>
            <person name="Koroleva G.I."/>
            <person name="Rosenzweig C.N."/>
            <person name="Palacios G.F."/>
            <person name="Redden C.L."/>
            <person name="Minogue T.D."/>
            <person name="Chain P.S."/>
        </authorList>
    </citation>
    <scope>NUCLEOTIDE SEQUENCE [LARGE SCALE GENOMIC DNA]</scope>
    <source>
        <strain evidence="2">ATCC 14581 / DSM 32 / JCM 2506 / NBRC 15308 / NCIMB 9376 / NCTC 10342 / NRRL B-14308 / VKM B-512</strain>
    </source>
</reference>
<protein>
    <submittedName>
        <fullName evidence="1">Competence J family protein</fullName>
    </submittedName>
</protein>
<proteinExistence type="predicted"/>
<dbReference type="GeneID" id="93644276"/>
<dbReference type="RefSeq" id="WP_016765176.1">
    <property type="nucleotide sequence ID" value="NZ_BCVB01000001.1"/>
</dbReference>
<dbReference type="Pfam" id="PF11033">
    <property type="entry name" value="ComJ"/>
    <property type="match status" value="1"/>
</dbReference>
<dbReference type="KEGG" id="bmeg:BG04_791"/>
<dbReference type="EMBL" id="CP009920">
    <property type="protein sequence ID" value="AJI21497.1"/>
    <property type="molecule type" value="Genomic_DNA"/>
</dbReference>
<dbReference type="InterPro" id="IPR020354">
    <property type="entry name" value="Competence_nuclease_inhibitor"/>
</dbReference>
<dbReference type="AlphaFoldDB" id="A0A0B6AKC8"/>
<evidence type="ECO:0000313" key="2">
    <source>
        <dbReference type="Proteomes" id="UP000031829"/>
    </source>
</evidence>
<evidence type="ECO:0000313" key="1">
    <source>
        <dbReference type="EMBL" id="AJI21497.1"/>
    </source>
</evidence>